<organism evidence="2 3">
    <name type="scientific">Cupriavidus plantarum</name>
    <dbReference type="NCBI Taxonomy" id="942865"/>
    <lineage>
        <taxon>Bacteria</taxon>
        <taxon>Pseudomonadati</taxon>
        <taxon>Pseudomonadota</taxon>
        <taxon>Betaproteobacteria</taxon>
        <taxon>Burkholderiales</taxon>
        <taxon>Burkholderiaceae</taxon>
        <taxon>Cupriavidus</taxon>
    </lineage>
</organism>
<dbReference type="GeneID" id="98343118"/>
<feature type="chain" id="PRO_5016437985" description="DUF4232 domain-containing protein" evidence="1">
    <location>
        <begin position="28"/>
        <end position="217"/>
    </location>
</feature>
<evidence type="ECO:0000256" key="1">
    <source>
        <dbReference type="SAM" id="SignalP"/>
    </source>
</evidence>
<evidence type="ECO:0000313" key="3">
    <source>
        <dbReference type="Proteomes" id="UP000245754"/>
    </source>
</evidence>
<keyword evidence="3" id="KW-1185">Reference proteome</keyword>
<proteinExistence type="predicted"/>
<name>A0A316EL76_9BURK</name>
<reference evidence="2 3" key="1">
    <citation type="submission" date="2018-05" db="EMBL/GenBank/DDBJ databases">
        <title>Genomic Encyclopedia of Type Strains, Phase IV (KMG-V): Genome sequencing to study the core and pangenomes of soil and plant-associated prokaryotes.</title>
        <authorList>
            <person name="Whitman W."/>
        </authorList>
    </citation>
    <scope>NUCLEOTIDE SEQUENCE [LARGE SCALE GENOMIC DNA]</scope>
    <source>
        <strain evidence="2 3">SLV-132</strain>
    </source>
</reference>
<accession>A0A316EL76</accession>
<dbReference type="RefSeq" id="WP_109585022.1">
    <property type="nucleotide sequence ID" value="NZ_CAJPUX010000005.1"/>
</dbReference>
<dbReference type="Proteomes" id="UP000245754">
    <property type="component" value="Unassembled WGS sequence"/>
</dbReference>
<protein>
    <recommendedName>
        <fullName evidence="4">DUF4232 domain-containing protein</fullName>
    </recommendedName>
</protein>
<comment type="caution">
    <text evidence="2">The sequence shown here is derived from an EMBL/GenBank/DDBJ whole genome shotgun (WGS) entry which is preliminary data.</text>
</comment>
<dbReference type="AlphaFoldDB" id="A0A316EL76"/>
<evidence type="ECO:0000313" key="2">
    <source>
        <dbReference type="EMBL" id="PWK32745.1"/>
    </source>
</evidence>
<dbReference type="EMBL" id="QGGT01000006">
    <property type="protein sequence ID" value="PWK32745.1"/>
    <property type="molecule type" value="Genomic_DNA"/>
</dbReference>
<keyword evidence="1" id="KW-0732">Signal</keyword>
<dbReference type="OrthoDB" id="8966851at2"/>
<feature type="signal peptide" evidence="1">
    <location>
        <begin position="1"/>
        <end position="27"/>
    </location>
</feature>
<gene>
    <name evidence="2" type="ORF">C7419_106164</name>
</gene>
<sequence>MTRDNAIRAGLGAMVLTTAAVTGLAMAQAPQGPQAPRPGGGAATAPMVAAPPAERCQLMVSEGGLDYGPMTRYRLESSGRGTDLSLGKRRMTMNVTCNRASMLGIVFRAPSVGTEYVFGSVGGKSGKVTLLMSEAQVDGQPAQLGNATGAGTLPATLGSSARFTPGQAIVPVIDGRPAQGMRFSATVEIDPTVPRGDSQVAAPTPLQSNGAFQVLWR</sequence>
<evidence type="ECO:0008006" key="4">
    <source>
        <dbReference type="Google" id="ProtNLM"/>
    </source>
</evidence>